<evidence type="ECO:0000313" key="10">
    <source>
        <dbReference type="EMBL" id="MBC2777108.1"/>
    </source>
</evidence>
<keyword evidence="8" id="KW-0732">Signal</keyword>
<dbReference type="PANTHER" id="PTHR43660:SF1">
    <property type="entry name" value="DIPEPTIDYL CARBOXYPEPTIDASE"/>
    <property type="match status" value="1"/>
</dbReference>
<dbReference type="InterPro" id="IPR001567">
    <property type="entry name" value="Pept_M3A_M3B_dom"/>
</dbReference>
<dbReference type="GO" id="GO:0004180">
    <property type="term" value="F:carboxypeptidase activity"/>
    <property type="evidence" value="ECO:0007669"/>
    <property type="project" value="TreeGrafter"/>
</dbReference>
<evidence type="ECO:0000256" key="8">
    <source>
        <dbReference type="SAM" id="SignalP"/>
    </source>
</evidence>
<dbReference type="GO" id="GO:0006508">
    <property type="term" value="P:proteolysis"/>
    <property type="evidence" value="ECO:0007669"/>
    <property type="project" value="UniProtKB-KW"/>
</dbReference>
<evidence type="ECO:0000256" key="4">
    <source>
        <dbReference type="ARBA" id="ARBA00022801"/>
    </source>
</evidence>
<dbReference type="Gene3D" id="1.10.1370.10">
    <property type="entry name" value="Neurolysin, domain 3"/>
    <property type="match status" value="1"/>
</dbReference>
<name>A0A842HT92_9SPHN</name>
<dbReference type="Gene3D" id="1.10.1370.40">
    <property type="match status" value="1"/>
</dbReference>
<dbReference type="RefSeq" id="WP_185800338.1">
    <property type="nucleotide sequence ID" value="NZ_JACJVJ010000001.1"/>
</dbReference>
<dbReference type="InterPro" id="IPR024077">
    <property type="entry name" value="Neurolysin/TOP_dom2"/>
</dbReference>
<dbReference type="GO" id="GO:0046872">
    <property type="term" value="F:metal ion binding"/>
    <property type="evidence" value="ECO:0007669"/>
    <property type="project" value="UniProtKB-UniRule"/>
</dbReference>
<evidence type="ECO:0000259" key="9">
    <source>
        <dbReference type="Pfam" id="PF01432"/>
    </source>
</evidence>
<comment type="cofactor">
    <cofactor evidence="7">
        <name>Zn(2+)</name>
        <dbReference type="ChEBI" id="CHEBI:29105"/>
    </cofactor>
    <text evidence="7">Binds 1 zinc ion.</text>
</comment>
<feature type="chain" id="PRO_5032486490" evidence="8">
    <location>
        <begin position="19"/>
        <end position="725"/>
    </location>
</feature>
<organism evidence="10 11">
    <name type="scientific">Parasphingopyxis marina</name>
    <dbReference type="NCBI Taxonomy" id="2761622"/>
    <lineage>
        <taxon>Bacteria</taxon>
        <taxon>Pseudomonadati</taxon>
        <taxon>Pseudomonadota</taxon>
        <taxon>Alphaproteobacteria</taxon>
        <taxon>Sphingomonadales</taxon>
        <taxon>Sphingomonadaceae</taxon>
        <taxon>Parasphingopyxis</taxon>
    </lineage>
</organism>
<proteinExistence type="inferred from homology"/>
<evidence type="ECO:0000256" key="6">
    <source>
        <dbReference type="ARBA" id="ARBA00023049"/>
    </source>
</evidence>
<comment type="caution">
    <text evidence="10">The sequence shown here is derived from an EMBL/GenBank/DDBJ whole genome shotgun (WGS) entry which is preliminary data.</text>
</comment>
<feature type="signal peptide" evidence="8">
    <location>
        <begin position="1"/>
        <end position="18"/>
    </location>
</feature>
<feature type="domain" description="Peptidase M3A/M3B catalytic" evidence="9">
    <location>
        <begin position="265"/>
        <end position="713"/>
    </location>
</feature>
<protein>
    <submittedName>
        <fullName evidence="10">M3 family metallopeptidase</fullName>
    </submittedName>
</protein>
<dbReference type="InterPro" id="IPR045090">
    <property type="entry name" value="Pept_M3A_M3B"/>
</dbReference>
<dbReference type="PANTHER" id="PTHR43660">
    <property type="entry name" value="DIPEPTIDYL CARBOXYPEPTIDASE"/>
    <property type="match status" value="1"/>
</dbReference>
<evidence type="ECO:0000256" key="2">
    <source>
        <dbReference type="ARBA" id="ARBA00022670"/>
    </source>
</evidence>
<evidence type="ECO:0000256" key="7">
    <source>
        <dbReference type="RuleBase" id="RU003435"/>
    </source>
</evidence>
<keyword evidence="4 7" id="KW-0378">Hydrolase</keyword>
<accession>A0A842HT92</accession>
<evidence type="ECO:0000313" key="11">
    <source>
        <dbReference type="Proteomes" id="UP000564378"/>
    </source>
</evidence>
<dbReference type="Proteomes" id="UP000564378">
    <property type="component" value="Unassembled WGS sequence"/>
</dbReference>
<evidence type="ECO:0000256" key="3">
    <source>
        <dbReference type="ARBA" id="ARBA00022723"/>
    </source>
</evidence>
<keyword evidence="3 7" id="KW-0479">Metal-binding</keyword>
<keyword evidence="6 7" id="KW-0482">Metalloprotease</keyword>
<keyword evidence="11" id="KW-1185">Reference proteome</keyword>
<dbReference type="GO" id="GO:0005829">
    <property type="term" value="C:cytosol"/>
    <property type="evidence" value="ECO:0007669"/>
    <property type="project" value="TreeGrafter"/>
</dbReference>
<dbReference type="InterPro" id="IPR024079">
    <property type="entry name" value="MetalloPept_cat_dom_sf"/>
</dbReference>
<reference evidence="10 11" key="1">
    <citation type="submission" date="2020-08" db="EMBL/GenBank/DDBJ databases">
        <title>Draft genome sequence of Parasphingopyxis sp. GrpM-11.</title>
        <authorList>
            <person name="Oh J."/>
            <person name="Roh D.-H."/>
        </authorList>
    </citation>
    <scope>NUCLEOTIDE SEQUENCE [LARGE SCALE GENOMIC DNA]</scope>
    <source>
        <strain evidence="10 11">GrpM-11</strain>
    </source>
</reference>
<evidence type="ECO:0000256" key="5">
    <source>
        <dbReference type="ARBA" id="ARBA00022833"/>
    </source>
</evidence>
<dbReference type="Pfam" id="PF01432">
    <property type="entry name" value="Peptidase_M3"/>
    <property type="match status" value="1"/>
</dbReference>
<comment type="similarity">
    <text evidence="1 7">Belongs to the peptidase M3 family.</text>
</comment>
<dbReference type="GO" id="GO:0004222">
    <property type="term" value="F:metalloendopeptidase activity"/>
    <property type="evidence" value="ECO:0007669"/>
    <property type="project" value="InterPro"/>
</dbReference>
<keyword evidence="5 7" id="KW-0862">Zinc</keyword>
<evidence type="ECO:0000256" key="1">
    <source>
        <dbReference type="ARBA" id="ARBA00006040"/>
    </source>
</evidence>
<dbReference type="SUPFAM" id="SSF55486">
    <property type="entry name" value="Metalloproteases ('zincins'), catalytic domain"/>
    <property type="match status" value="1"/>
</dbReference>
<dbReference type="Gene3D" id="3.40.390.10">
    <property type="entry name" value="Collagenase (Catalytic Domain)"/>
    <property type="match status" value="1"/>
</dbReference>
<dbReference type="EMBL" id="JACJVJ010000001">
    <property type="protein sequence ID" value="MBC2777108.1"/>
    <property type="molecule type" value="Genomic_DNA"/>
</dbReference>
<dbReference type="CDD" id="cd06456">
    <property type="entry name" value="M3A_DCP"/>
    <property type="match status" value="1"/>
</dbReference>
<dbReference type="InterPro" id="IPR034005">
    <property type="entry name" value="M3A_DCP"/>
</dbReference>
<sequence>MRKALFFAVSGLALSAYATIFSEDRAMATERVAAPANDADQNPLLADWAGPFEGVPPWDEMRPELFGEAFETAMAEMRAEVQAIIDNPEAPTFANTNEAMELIGDRMSNVQSMFGVAVSNVSNDEYRAVQREWSPQLASFYQDVYLQPGLIERYRAVYESRNDAGLTPAQIRLAERDYEQLVRAGATLEGAERERLDAITAELAGLYTEFSNKLLADEETYVLLDSEDDLAGLPDSLIGTLRAAAEERELEGWAVVNTRSFMQPFLQYSTRRDLREQVWRAYVNRGDNGDANDTNATIAAILALRAERAALLGFETHAHLRMADTMAGTPENATELMMRVWPAAVARVHEEVADMQAIADAEGAGITIEPWDYRFYAEKVRQDRYSIDESEIKPYLQLQNMIQAMFYSAERLYDLHFEENTGAVPVFHPDVRTFAVTNSRTGEDVGLFYLDTYARTGKRSGAWMTTYRSQQTLGGERNVLASNNNNFSEPAEGEVALISLDDARTLFHEFGHGIHYLLQDVYYPGLAGTPRDFVEYPSQVNENWVLTRDVLNRFATHYETGEPMPQELVDRIEASDTFNQGFATVEYLSSALVDMRLHNRAEPVTDIDAFERETLAEMGMPDEIVMRHRLPQFGHLFSSDAYSAGYYSYLWSETMDADTWEAFVESGDVWNREIADRFRETLLSTGNVTDRAEAYREFRGRDPDVDALLRKRGFPVPSEETETDD</sequence>
<dbReference type="AlphaFoldDB" id="A0A842HT92"/>
<gene>
    <name evidence="10" type="ORF">H6P80_05670</name>
</gene>
<keyword evidence="2 7" id="KW-0645">Protease</keyword>